<name>A0A842HC45_9BACT</name>
<accession>A0A842HC45</accession>
<comment type="catalytic activity">
    <reaction evidence="5">
        <text>7-aminomethyl-7-carbaguanosine(34) in tRNA + S-adenosyl-L-methionine = epoxyqueuosine(34) in tRNA + adenine + L-methionine + 2 H(+)</text>
        <dbReference type="Rhea" id="RHEA:32155"/>
        <dbReference type="Rhea" id="RHEA-COMP:10342"/>
        <dbReference type="Rhea" id="RHEA-COMP:18582"/>
        <dbReference type="ChEBI" id="CHEBI:15378"/>
        <dbReference type="ChEBI" id="CHEBI:16708"/>
        <dbReference type="ChEBI" id="CHEBI:57844"/>
        <dbReference type="ChEBI" id="CHEBI:59789"/>
        <dbReference type="ChEBI" id="CHEBI:82833"/>
        <dbReference type="ChEBI" id="CHEBI:194443"/>
        <dbReference type="EC" id="2.4.99.17"/>
    </reaction>
</comment>
<dbReference type="NCBIfam" id="TIGR00113">
    <property type="entry name" value="queA"/>
    <property type="match status" value="1"/>
</dbReference>
<keyword evidence="1 5" id="KW-0963">Cytoplasm</keyword>
<dbReference type="NCBIfam" id="NF001140">
    <property type="entry name" value="PRK00147.1"/>
    <property type="match status" value="1"/>
</dbReference>
<dbReference type="InterPro" id="IPR042118">
    <property type="entry name" value="QueA_dom1"/>
</dbReference>
<comment type="pathway">
    <text evidence="5">tRNA modification; tRNA-queuosine biosynthesis.</text>
</comment>
<keyword evidence="4 5" id="KW-0671">Queuosine biosynthesis</keyword>
<organism evidence="6 7">
    <name type="scientific">Ruficoccus amylovorans</name>
    <dbReference type="NCBI Taxonomy" id="1804625"/>
    <lineage>
        <taxon>Bacteria</taxon>
        <taxon>Pseudomonadati</taxon>
        <taxon>Verrucomicrobiota</taxon>
        <taxon>Opitutia</taxon>
        <taxon>Puniceicoccales</taxon>
        <taxon>Cerasicoccaceae</taxon>
        <taxon>Ruficoccus</taxon>
    </lineage>
</organism>
<dbReference type="GO" id="GO:0008616">
    <property type="term" value="P:tRNA queuosine(34) biosynthetic process"/>
    <property type="evidence" value="ECO:0007669"/>
    <property type="project" value="UniProtKB-UniRule"/>
</dbReference>
<evidence type="ECO:0000256" key="3">
    <source>
        <dbReference type="ARBA" id="ARBA00022691"/>
    </source>
</evidence>
<evidence type="ECO:0000256" key="5">
    <source>
        <dbReference type="HAMAP-Rule" id="MF_00113"/>
    </source>
</evidence>
<protein>
    <recommendedName>
        <fullName evidence="5">S-adenosylmethionine:tRNA ribosyltransferase-isomerase</fullName>
        <ecNumber evidence="5">2.4.99.17</ecNumber>
    </recommendedName>
    <alternativeName>
        <fullName evidence="5">Queuosine biosynthesis protein QueA</fullName>
    </alternativeName>
</protein>
<dbReference type="GO" id="GO:0051075">
    <property type="term" value="F:S-adenosylmethionine:tRNA ribosyltransferase-isomerase activity"/>
    <property type="evidence" value="ECO:0007669"/>
    <property type="project" value="UniProtKB-EC"/>
</dbReference>
<reference evidence="6 7" key="1">
    <citation type="submission" date="2020-07" db="EMBL/GenBank/DDBJ databases">
        <authorList>
            <person name="Feng X."/>
        </authorList>
    </citation>
    <scope>NUCLEOTIDE SEQUENCE [LARGE SCALE GENOMIC DNA]</scope>
    <source>
        <strain evidence="6 7">JCM31066</strain>
    </source>
</reference>
<dbReference type="SUPFAM" id="SSF111337">
    <property type="entry name" value="QueA-like"/>
    <property type="match status" value="1"/>
</dbReference>
<dbReference type="AlphaFoldDB" id="A0A842HC45"/>
<dbReference type="UniPathway" id="UPA00392"/>
<comment type="similarity">
    <text evidence="5">Belongs to the QueA family.</text>
</comment>
<evidence type="ECO:0000313" key="6">
    <source>
        <dbReference type="EMBL" id="MBC2594045.1"/>
    </source>
</evidence>
<dbReference type="Pfam" id="PF02547">
    <property type="entry name" value="Queuosine_synth"/>
    <property type="match status" value="1"/>
</dbReference>
<dbReference type="PANTHER" id="PTHR30307">
    <property type="entry name" value="S-ADENOSYLMETHIONINE:TRNA RIBOSYLTRANSFERASE-ISOMERASE"/>
    <property type="match status" value="1"/>
</dbReference>
<dbReference type="PANTHER" id="PTHR30307:SF0">
    <property type="entry name" value="S-ADENOSYLMETHIONINE:TRNA RIBOSYLTRANSFERASE-ISOMERASE"/>
    <property type="match status" value="1"/>
</dbReference>
<keyword evidence="3 5" id="KW-0949">S-adenosyl-L-methionine</keyword>
<dbReference type="Gene3D" id="2.40.10.240">
    <property type="entry name" value="QueA-like"/>
    <property type="match status" value="1"/>
</dbReference>
<dbReference type="Proteomes" id="UP000546464">
    <property type="component" value="Unassembled WGS sequence"/>
</dbReference>
<dbReference type="EC" id="2.4.99.17" evidence="5"/>
<dbReference type="EMBL" id="JACHVB010000020">
    <property type="protein sequence ID" value="MBC2594045.1"/>
    <property type="molecule type" value="Genomic_DNA"/>
</dbReference>
<dbReference type="GO" id="GO:0005737">
    <property type="term" value="C:cytoplasm"/>
    <property type="evidence" value="ECO:0007669"/>
    <property type="project" value="UniProtKB-SubCell"/>
</dbReference>
<keyword evidence="7" id="KW-1185">Reference proteome</keyword>
<comment type="subunit">
    <text evidence="5">Monomer.</text>
</comment>
<gene>
    <name evidence="5 6" type="primary">queA</name>
    <name evidence="6" type="ORF">H5P28_07195</name>
</gene>
<comment type="caution">
    <text evidence="6">The sequence shown here is derived from an EMBL/GenBank/DDBJ whole genome shotgun (WGS) entry which is preliminary data.</text>
</comment>
<dbReference type="HAMAP" id="MF_00113">
    <property type="entry name" value="QueA"/>
    <property type="match status" value="1"/>
</dbReference>
<sequence length="363" mass="40499">MNTADFDYPLPPELIAQVPAQRRDESRLMVVDRRTGQIEHTVFRELPAHVPAEARFFRNSAAVFKARLRGQRATGGAVECLLLHPDADKHSFWCLLKPGKKLPVGGTFSGPGYRAEVLALKPTGERLVRFALESADNVIALTDRIGEVPLPPYIERTREADPSLRRLDEERYQTVYADERHKVAAAAPTAGLHFTPELLARLEADGATFYDVRLHVGLDTFQPIKTDRIEDHLIHHELYEIPADARRALAGSDSTTQPGPRICVGTTSLRACEDFIRKAPATGEDETFIGEAGLFIYPPDTCHSAEGLITNFHLPRSTLLCLVSAFLTPGSTDGIKWLKELYAEAIDRQYRFYSYGDAMFIRG</sequence>
<dbReference type="RefSeq" id="WP_185675028.1">
    <property type="nucleotide sequence ID" value="NZ_JACHVB010000020.1"/>
</dbReference>
<keyword evidence="6" id="KW-0328">Glycosyltransferase</keyword>
<evidence type="ECO:0000313" key="7">
    <source>
        <dbReference type="Proteomes" id="UP000546464"/>
    </source>
</evidence>
<keyword evidence="6" id="KW-0413">Isomerase</keyword>
<evidence type="ECO:0000256" key="2">
    <source>
        <dbReference type="ARBA" id="ARBA00022679"/>
    </source>
</evidence>
<keyword evidence="2 5" id="KW-0808">Transferase</keyword>
<proteinExistence type="inferred from homology"/>
<evidence type="ECO:0000256" key="1">
    <source>
        <dbReference type="ARBA" id="ARBA00022490"/>
    </source>
</evidence>
<dbReference type="InterPro" id="IPR036100">
    <property type="entry name" value="QueA_sf"/>
</dbReference>
<dbReference type="InterPro" id="IPR042119">
    <property type="entry name" value="QueA_dom2"/>
</dbReference>
<dbReference type="Gene3D" id="3.40.1780.10">
    <property type="entry name" value="QueA-like"/>
    <property type="match status" value="1"/>
</dbReference>
<comment type="subcellular location">
    <subcellularLocation>
        <location evidence="5">Cytoplasm</location>
    </subcellularLocation>
</comment>
<evidence type="ECO:0000256" key="4">
    <source>
        <dbReference type="ARBA" id="ARBA00022785"/>
    </source>
</evidence>
<comment type="function">
    <text evidence="5">Transfers and isomerizes the ribose moiety from AdoMet to the 7-aminomethyl group of 7-deazaguanine (preQ1-tRNA) to give epoxyqueuosine (oQ-tRNA).</text>
</comment>
<dbReference type="InterPro" id="IPR003699">
    <property type="entry name" value="QueA"/>
</dbReference>